<feature type="compositionally biased region" description="Pro residues" evidence="6">
    <location>
        <begin position="357"/>
        <end position="366"/>
    </location>
</feature>
<keyword evidence="7" id="KW-0812">Transmembrane</keyword>
<feature type="transmembrane region" description="Helical" evidence="7">
    <location>
        <begin position="329"/>
        <end position="348"/>
    </location>
</feature>
<keyword evidence="9" id="KW-1185">Reference proteome</keyword>
<evidence type="ECO:0000256" key="1">
    <source>
        <dbReference type="ARBA" id="ARBA00010641"/>
    </source>
</evidence>
<dbReference type="InterPro" id="IPR036388">
    <property type="entry name" value="WH-like_DNA-bd_sf"/>
</dbReference>
<organism evidence="8 9">
    <name type="scientific">Streptomyces synnematoformans</name>
    <dbReference type="NCBI Taxonomy" id="415721"/>
    <lineage>
        <taxon>Bacteria</taxon>
        <taxon>Bacillati</taxon>
        <taxon>Actinomycetota</taxon>
        <taxon>Actinomycetes</taxon>
        <taxon>Kitasatosporales</taxon>
        <taxon>Streptomycetaceae</taxon>
        <taxon>Streptomyces</taxon>
    </lineage>
</organism>
<evidence type="ECO:0000256" key="5">
    <source>
        <dbReference type="ARBA" id="ARBA00023163"/>
    </source>
</evidence>
<dbReference type="InterPro" id="IPR013325">
    <property type="entry name" value="RNA_pol_sigma_r2"/>
</dbReference>
<feature type="compositionally biased region" description="Gly residues" evidence="6">
    <location>
        <begin position="1"/>
        <end position="17"/>
    </location>
</feature>
<feature type="region of interest" description="Disordered" evidence="6">
    <location>
        <begin position="351"/>
        <end position="394"/>
    </location>
</feature>
<protein>
    <submittedName>
        <fullName evidence="8">Uncharacterized protein</fullName>
    </submittedName>
</protein>
<keyword evidence="2" id="KW-0805">Transcription regulation</keyword>
<accession>A0ABN1ZV96</accession>
<dbReference type="PANTHER" id="PTHR43133:SF8">
    <property type="entry name" value="RNA POLYMERASE SIGMA FACTOR HI_1459-RELATED"/>
    <property type="match status" value="1"/>
</dbReference>
<feature type="region of interest" description="Disordered" evidence="6">
    <location>
        <begin position="1"/>
        <end position="29"/>
    </location>
</feature>
<dbReference type="InterPro" id="IPR039425">
    <property type="entry name" value="RNA_pol_sigma-70-like"/>
</dbReference>
<sequence length="394" mass="41238">MGGGEPGRGPSGTGAAGSGVSETGGPESGVSGTGVYGIDVAASGFFGAGGAGGGAVVGGTPRSRAAVRRAHRVAVYGSRAYRAGRRAAAVRDSASAGDSVAAAAGAAYDALYQRCAADVTRHTYLLTGDHALTREAVEHAFHIAWERWPEVASDRDPPGWLRAAAFAYVQAPWEWLRARLRARRRPGRGRRARPEGERGREPDGDRHREPDADEPCGEPADRRLFAALLALPESYRSAVVVYDVVGLDLPEAAAELEATTMAAAGRLTHAHEALAAAVPELGQLPPPERAEALRTRLRQFAAAQPVRTLPPGAARHRSERRTDRQLRRYGMLAAAVFLTAAAVTAFGGDHIHDKATPPTPPWPTLSPAPDHIAPAPPAAGAPPAPIRPPPTAPR</sequence>
<keyword evidence="7" id="KW-0472">Membrane</keyword>
<feature type="compositionally biased region" description="Basic and acidic residues" evidence="6">
    <location>
        <begin position="192"/>
        <end position="210"/>
    </location>
</feature>
<evidence type="ECO:0000256" key="3">
    <source>
        <dbReference type="ARBA" id="ARBA00023082"/>
    </source>
</evidence>
<evidence type="ECO:0000256" key="4">
    <source>
        <dbReference type="ARBA" id="ARBA00023125"/>
    </source>
</evidence>
<evidence type="ECO:0000256" key="7">
    <source>
        <dbReference type="SAM" id="Phobius"/>
    </source>
</evidence>
<evidence type="ECO:0000256" key="2">
    <source>
        <dbReference type="ARBA" id="ARBA00023015"/>
    </source>
</evidence>
<keyword evidence="4" id="KW-0238">DNA-binding</keyword>
<comment type="caution">
    <text evidence="8">The sequence shown here is derived from an EMBL/GenBank/DDBJ whole genome shotgun (WGS) entry which is preliminary data.</text>
</comment>
<name>A0ABN1ZV96_9ACTN</name>
<feature type="region of interest" description="Disordered" evidence="6">
    <location>
        <begin position="186"/>
        <end position="218"/>
    </location>
</feature>
<dbReference type="SUPFAM" id="SSF88659">
    <property type="entry name" value="Sigma3 and sigma4 domains of RNA polymerase sigma factors"/>
    <property type="match status" value="1"/>
</dbReference>
<keyword evidence="3" id="KW-0731">Sigma factor</keyword>
<dbReference type="InterPro" id="IPR013324">
    <property type="entry name" value="RNA_pol_sigma_r3/r4-like"/>
</dbReference>
<dbReference type="PANTHER" id="PTHR43133">
    <property type="entry name" value="RNA POLYMERASE ECF-TYPE SIGMA FACTO"/>
    <property type="match status" value="1"/>
</dbReference>
<keyword evidence="5" id="KW-0804">Transcription</keyword>
<reference evidence="8 9" key="1">
    <citation type="journal article" date="2019" name="Int. J. Syst. Evol. Microbiol.">
        <title>The Global Catalogue of Microorganisms (GCM) 10K type strain sequencing project: providing services to taxonomists for standard genome sequencing and annotation.</title>
        <authorList>
            <consortium name="The Broad Institute Genomics Platform"/>
            <consortium name="The Broad Institute Genome Sequencing Center for Infectious Disease"/>
            <person name="Wu L."/>
            <person name="Ma J."/>
        </authorList>
    </citation>
    <scope>NUCLEOTIDE SEQUENCE [LARGE SCALE GENOMIC DNA]</scope>
    <source>
        <strain evidence="8 9">JCM 15481</strain>
    </source>
</reference>
<dbReference type="Gene3D" id="1.10.1740.10">
    <property type="match status" value="1"/>
</dbReference>
<evidence type="ECO:0000313" key="8">
    <source>
        <dbReference type="EMBL" id="GAA1505202.1"/>
    </source>
</evidence>
<evidence type="ECO:0000313" key="9">
    <source>
        <dbReference type="Proteomes" id="UP001500443"/>
    </source>
</evidence>
<keyword evidence="7" id="KW-1133">Transmembrane helix</keyword>
<dbReference type="Gene3D" id="1.10.10.10">
    <property type="entry name" value="Winged helix-like DNA-binding domain superfamily/Winged helix DNA-binding domain"/>
    <property type="match status" value="1"/>
</dbReference>
<proteinExistence type="inferred from homology"/>
<feature type="compositionally biased region" description="Pro residues" evidence="6">
    <location>
        <begin position="374"/>
        <end position="394"/>
    </location>
</feature>
<dbReference type="SUPFAM" id="SSF88946">
    <property type="entry name" value="Sigma2 domain of RNA polymerase sigma factors"/>
    <property type="match status" value="1"/>
</dbReference>
<gene>
    <name evidence="8" type="ORF">GCM10009802_61620</name>
</gene>
<comment type="similarity">
    <text evidence="1">Belongs to the sigma-70 factor family. ECF subfamily.</text>
</comment>
<evidence type="ECO:0000256" key="6">
    <source>
        <dbReference type="SAM" id="MobiDB-lite"/>
    </source>
</evidence>
<dbReference type="Proteomes" id="UP001500443">
    <property type="component" value="Unassembled WGS sequence"/>
</dbReference>
<dbReference type="EMBL" id="BAAAPF010000373">
    <property type="protein sequence ID" value="GAA1505202.1"/>
    <property type="molecule type" value="Genomic_DNA"/>
</dbReference>